<dbReference type="Pfam" id="PF07690">
    <property type="entry name" value="MFS_1"/>
    <property type="match status" value="1"/>
</dbReference>
<feature type="transmembrane region" description="Helical" evidence="6">
    <location>
        <begin position="175"/>
        <end position="193"/>
    </location>
</feature>
<feature type="transmembrane region" description="Helical" evidence="6">
    <location>
        <begin position="289"/>
        <end position="307"/>
    </location>
</feature>
<dbReference type="Proteomes" id="UP000092713">
    <property type="component" value="Unassembled WGS sequence"/>
</dbReference>
<evidence type="ECO:0000313" key="9">
    <source>
        <dbReference type="Proteomes" id="UP000092713"/>
    </source>
</evidence>
<keyword evidence="3 6" id="KW-0812">Transmembrane</keyword>
<dbReference type="InterPro" id="IPR050189">
    <property type="entry name" value="MFS_Efflux_Transporters"/>
</dbReference>
<feature type="transmembrane region" description="Helical" evidence="6">
    <location>
        <begin position="53"/>
        <end position="73"/>
    </location>
</feature>
<sequence>MKAAVHPVAVLDPARERWMLWLLALTQFTVIMDFMVMMPLAPQLMQAFHIGPAAVSGAVSAYAWCAGLSGLLAATYIDRYDRKRLLLTMFCLFTVSNLACALAPNFHVLLWSRAFAGLTGGVLGAIVMAIIGDVIPAGRRGAATGIVMTSFAMAAVGGVPIGVVLAAHFGWASPFFLLVVLSLLVWLGAARVLPSLTAHLAATPVPLREVLPNLLALLREPRHVQAFALSVVNMTAGMLLIPFVSPMLVGNQGLAPLDVTWVYLAGGCATLVTARMVGRWADRAGKQTVYRWMALFSIVPMLLITHLPQLPLLALMLVFPLFMVFVSGRTIPLQALLTTIPAPHKRGAFLSANSALQSVGNGLGAWLGGLTLQTDAAGHISGYGINGWLAAGLSLLTVWWAARVSGAAPALPLKA</sequence>
<dbReference type="GO" id="GO:0005886">
    <property type="term" value="C:plasma membrane"/>
    <property type="evidence" value="ECO:0007669"/>
    <property type="project" value="UniProtKB-SubCell"/>
</dbReference>
<feature type="transmembrane region" description="Helical" evidence="6">
    <location>
        <begin position="313"/>
        <end position="337"/>
    </location>
</feature>
<dbReference type="CDD" id="cd17324">
    <property type="entry name" value="MFS_NepI_like"/>
    <property type="match status" value="1"/>
</dbReference>
<feature type="transmembrane region" description="Helical" evidence="6">
    <location>
        <begin position="226"/>
        <end position="248"/>
    </location>
</feature>
<evidence type="ECO:0000256" key="3">
    <source>
        <dbReference type="ARBA" id="ARBA00022692"/>
    </source>
</evidence>
<accession>A0A1A7C1R0</accession>
<evidence type="ECO:0000259" key="7">
    <source>
        <dbReference type="PROSITE" id="PS50850"/>
    </source>
</evidence>
<feature type="transmembrane region" description="Helical" evidence="6">
    <location>
        <begin position="85"/>
        <end position="104"/>
    </location>
</feature>
<dbReference type="PROSITE" id="PS50850">
    <property type="entry name" value="MFS"/>
    <property type="match status" value="1"/>
</dbReference>
<comment type="caution">
    <text evidence="8">The sequence shown here is derived from an EMBL/GenBank/DDBJ whole genome shotgun (WGS) entry which is preliminary data.</text>
</comment>
<keyword evidence="9" id="KW-1185">Reference proteome</keyword>
<gene>
    <name evidence="8" type="ORF">ASR47_101293</name>
</gene>
<protein>
    <submittedName>
        <fullName evidence="8">Putative arabinose efflux permease, MFS family</fullName>
    </submittedName>
</protein>
<reference evidence="8 9" key="1">
    <citation type="submission" date="2016-04" db="EMBL/GenBank/DDBJ databases">
        <title>Draft genome sequence of Janthinobacterium psychrotolerans sp. nov., isolated from freshwater sediments in Denmark.</title>
        <authorList>
            <person name="Gong X."/>
            <person name="Skrivergaard S."/>
            <person name="Korsgaard B.S."/>
            <person name="Schreiber L."/>
            <person name="Marshall I.P."/>
            <person name="Finster K."/>
            <person name="Schramm A."/>
        </authorList>
    </citation>
    <scope>NUCLEOTIDE SEQUENCE [LARGE SCALE GENOMIC DNA]</scope>
    <source>
        <strain evidence="8 9">S3-2</strain>
    </source>
</reference>
<feature type="domain" description="Major facilitator superfamily (MFS) profile" evidence="7">
    <location>
        <begin position="19"/>
        <end position="409"/>
    </location>
</feature>
<evidence type="ECO:0000256" key="6">
    <source>
        <dbReference type="SAM" id="Phobius"/>
    </source>
</evidence>
<comment type="subcellular location">
    <subcellularLocation>
        <location evidence="1">Cell membrane</location>
        <topology evidence="1">Multi-pass membrane protein</topology>
    </subcellularLocation>
</comment>
<organism evidence="8 9">
    <name type="scientific">Janthinobacterium psychrotolerans</name>
    <dbReference type="NCBI Taxonomy" id="1747903"/>
    <lineage>
        <taxon>Bacteria</taxon>
        <taxon>Pseudomonadati</taxon>
        <taxon>Pseudomonadota</taxon>
        <taxon>Betaproteobacteria</taxon>
        <taxon>Burkholderiales</taxon>
        <taxon>Oxalobacteraceae</taxon>
        <taxon>Janthinobacterium</taxon>
    </lineage>
</organism>
<feature type="transmembrane region" description="Helical" evidence="6">
    <location>
        <begin position="260"/>
        <end position="277"/>
    </location>
</feature>
<dbReference type="PANTHER" id="PTHR43124">
    <property type="entry name" value="PURINE EFFLUX PUMP PBUE"/>
    <property type="match status" value="1"/>
</dbReference>
<keyword evidence="2" id="KW-1003">Cell membrane</keyword>
<dbReference type="InterPro" id="IPR020846">
    <property type="entry name" value="MFS_dom"/>
</dbReference>
<keyword evidence="4 6" id="KW-1133">Transmembrane helix</keyword>
<feature type="transmembrane region" description="Helical" evidence="6">
    <location>
        <begin position="20"/>
        <end position="41"/>
    </location>
</feature>
<dbReference type="Gene3D" id="1.20.1250.20">
    <property type="entry name" value="MFS general substrate transporter like domains"/>
    <property type="match status" value="1"/>
</dbReference>
<dbReference type="AlphaFoldDB" id="A0A1A7C1R0"/>
<evidence type="ECO:0000313" key="8">
    <source>
        <dbReference type="EMBL" id="OBV39871.1"/>
    </source>
</evidence>
<dbReference type="STRING" id="1747903.ASR47_101293"/>
<evidence type="ECO:0000256" key="5">
    <source>
        <dbReference type="ARBA" id="ARBA00023136"/>
    </source>
</evidence>
<dbReference type="PATRIC" id="fig|1747903.4.peg.3488"/>
<dbReference type="SUPFAM" id="SSF103473">
    <property type="entry name" value="MFS general substrate transporter"/>
    <property type="match status" value="1"/>
</dbReference>
<feature type="transmembrane region" description="Helical" evidence="6">
    <location>
        <begin position="110"/>
        <end position="131"/>
    </location>
</feature>
<dbReference type="GO" id="GO:0022857">
    <property type="term" value="F:transmembrane transporter activity"/>
    <property type="evidence" value="ECO:0007669"/>
    <property type="project" value="InterPro"/>
</dbReference>
<feature type="transmembrane region" description="Helical" evidence="6">
    <location>
        <begin position="143"/>
        <end position="169"/>
    </location>
</feature>
<evidence type="ECO:0000256" key="4">
    <source>
        <dbReference type="ARBA" id="ARBA00022989"/>
    </source>
</evidence>
<name>A0A1A7C1R0_9BURK</name>
<dbReference type="InterPro" id="IPR011701">
    <property type="entry name" value="MFS"/>
</dbReference>
<dbReference type="EMBL" id="LOCQ01000051">
    <property type="protein sequence ID" value="OBV39871.1"/>
    <property type="molecule type" value="Genomic_DNA"/>
</dbReference>
<dbReference type="InterPro" id="IPR036259">
    <property type="entry name" value="MFS_trans_sf"/>
</dbReference>
<keyword evidence="5 6" id="KW-0472">Membrane</keyword>
<evidence type="ECO:0000256" key="1">
    <source>
        <dbReference type="ARBA" id="ARBA00004651"/>
    </source>
</evidence>
<proteinExistence type="predicted"/>
<evidence type="ECO:0000256" key="2">
    <source>
        <dbReference type="ARBA" id="ARBA00022475"/>
    </source>
</evidence>
<dbReference type="PANTHER" id="PTHR43124:SF3">
    <property type="entry name" value="CHLORAMPHENICOL EFFLUX PUMP RV0191"/>
    <property type="match status" value="1"/>
</dbReference>